<gene>
    <name evidence="2" type="ORF">PVAP13_6KG109400</name>
</gene>
<name>A0A8T0R9G9_PANVG</name>
<organism evidence="2 3">
    <name type="scientific">Panicum virgatum</name>
    <name type="common">Blackwell switchgrass</name>
    <dbReference type="NCBI Taxonomy" id="38727"/>
    <lineage>
        <taxon>Eukaryota</taxon>
        <taxon>Viridiplantae</taxon>
        <taxon>Streptophyta</taxon>
        <taxon>Embryophyta</taxon>
        <taxon>Tracheophyta</taxon>
        <taxon>Spermatophyta</taxon>
        <taxon>Magnoliopsida</taxon>
        <taxon>Liliopsida</taxon>
        <taxon>Poales</taxon>
        <taxon>Poaceae</taxon>
        <taxon>PACMAD clade</taxon>
        <taxon>Panicoideae</taxon>
        <taxon>Panicodae</taxon>
        <taxon>Paniceae</taxon>
        <taxon>Panicinae</taxon>
        <taxon>Panicum</taxon>
        <taxon>Panicum sect. Hiantes</taxon>
    </lineage>
</organism>
<comment type="caution">
    <text evidence="2">The sequence shown here is derived from an EMBL/GenBank/DDBJ whole genome shotgun (WGS) entry which is preliminary data.</text>
</comment>
<dbReference type="Proteomes" id="UP000823388">
    <property type="component" value="Chromosome 6K"/>
</dbReference>
<evidence type="ECO:0000313" key="2">
    <source>
        <dbReference type="EMBL" id="KAG2582462.1"/>
    </source>
</evidence>
<accession>A0A8T0R9G9</accession>
<keyword evidence="1" id="KW-0175">Coiled coil</keyword>
<reference evidence="2" key="1">
    <citation type="submission" date="2020-05" db="EMBL/GenBank/DDBJ databases">
        <title>WGS assembly of Panicum virgatum.</title>
        <authorList>
            <person name="Lovell J.T."/>
            <person name="Jenkins J."/>
            <person name="Shu S."/>
            <person name="Juenger T.E."/>
            <person name="Schmutz J."/>
        </authorList>
    </citation>
    <scope>NUCLEOTIDE SEQUENCE</scope>
    <source>
        <strain evidence="2">AP13</strain>
    </source>
</reference>
<protein>
    <recommendedName>
        <fullName evidence="4">BED-type domain-containing protein</fullName>
    </recommendedName>
</protein>
<dbReference type="AlphaFoldDB" id="A0A8T0R9G9"/>
<sequence length="185" mass="20784">MMETLRTYAGQGFKCGYCGCTNRGGGATRLRDHLGCIVGEVKSCNSVPRVVRDAMRALRKAAMENKREKEQRKLRLERDLLQGVHGDDGVIDLASDEEDQARMEIRNKLREKNFSCAVERRGGNANLVRVSVGKRSVTAYFDKDLARSKASVQPRIDTTLLDGSREKLGQAWAKWFHANDIPGYH</sequence>
<proteinExistence type="predicted"/>
<evidence type="ECO:0000256" key="1">
    <source>
        <dbReference type="SAM" id="Coils"/>
    </source>
</evidence>
<keyword evidence="3" id="KW-1185">Reference proteome</keyword>
<dbReference type="OrthoDB" id="686584at2759"/>
<dbReference type="PANTHER" id="PTHR46951:SF2">
    <property type="entry name" value="BED-TYPE DOMAIN-CONTAINING PROTEIN"/>
    <property type="match status" value="1"/>
</dbReference>
<feature type="coiled-coil region" evidence="1">
    <location>
        <begin position="51"/>
        <end position="111"/>
    </location>
</feature>
<dbReference type="PANTHER" id="PTHR46951">
    <property type="entry name" value="BED-TYPE DOMAIN-CONTAINING PROTEIN"/>
    <property type="match status" value="1"/>
</dbReference>
<dbReference type="EMBL" id="CM029047">
    <property type="protein sequence ID" value="KAG2582462.1"/>
    <property type="molecule type" value="Genomic_DNA"/>
</dbReference>
<evidence type="ECO:0008006" key="4">
    <source>
        <dbReference type="Google" id="ProtNLM"/>
    </source>
</evidence>
<evidence type="ECO:0000313" key="3">
    <source>
        <dbReference type="Proteomes" id="UP000823388"/>
    </source>
</evidence>